<dbReference type="EMBL" id="CP022415">
    <property type="protein sequence ID" value="ASM72417.1"/>
    <property type="molecule type" value="Genomic_DNA"/>
</dbReference>
<feature type="signal peptide" evidence="1">
    <location>
        <begin position="1"/>
        <end position="20"/>
    </location>
</feature>
<dbReference type="KEGG" id="spse:SULPSESMR1_01604"/>
<dbReference type="InterPro" id="IPR019613">
    <property type="entry name" value="DUF4198"/>
</dbReference>
<dbReference type="OrthoDB" id="581894at2"/>
<accession>A0A221K0S0</accession>
<dbReference type="AlphaFoldDB" id="A0A221K0S0"/>
<keyword evidence="3" id="KW-1185">Reference proteome</keyword>
<sequence length="271" mass="29790">MRLSHFLFAAAVLYSPFAGAKAVSAHESWIEPQQYQVETGGDLTADLKNGEDFAGSTLAYFKNNIVRFDMIMGTTSVPVEGRLGNIPALETKAPSVDGLLLLLYQSTESTVKYREWEKFLSFAAHKDFKTAEADHIAAGWPQQDFREVYARFIKSLVGVGNGEGTDVFTGLETEFVALTNPYSAGFDGAMQVQLLYQSQPRADAQIEIFRRDPTGEVEVTLTRTNADGVASIPVTPGSEYLLDAVVLRPYAGDKDAVWETLWAALTFKVPE</sequence>
<dbReference type="Proteomes" id="UP000199754">
    <property type="component" value="Chromosome"/>
</dbReference>
<proteinExistence type="predicted"/>
<evidence type="ECO:0000313" key="3">
    <source>
        <dbReference type="Proteomes" id="UP000199754"/>
    </source>
</evidence>
<protein>
    <recommendedName>
        <fullName evidence="4">Nickel uptake substrate-specific transmembrane region</fullName>
    </recommendedName>
</protein>
<name>A0A221K0S0_9RHOB</name>
<dbReference type="RefSeq" id="WP_089420329.1">
    <property type="nucleotide sequence ID" value="NZ_CP022415.1"/>
</dbReference>
<organism evidence="2 3">
    <name type="scientific">Pseudosulfitobacter pseudonitzschiae</name>
    <dbReference type="NCBI Taxonomy" id="1402135"/>
    <lineage>
        <taxon>Bacteria</taxon>
        <taxon>Pseudomonadati</taxon>
        <taxon>Pseudomonadota</taxon>
        <taxon>Alphaproteobacteria</taxon>
        <taxon>Rhodobacterales</taxon>
        <taxon>Roseobacteraceae</taxon>
        <taxon>Pseudosulfitobacter</taxon>
    </lineage>
</organism>
<evidence type="ECO:0000256" key="1">
    <source>
        <dbReference type="SAM" id="SignalP"/>
    </source>
</evidence>
<feature type="chain" id="PRO_5011990629" description="Nickel uptake substrate-specific transmembrane region" evidence="1">
    <location>
        <begin position="21"/>
        <end position="271"/>
    </location>
</feature>
<reference evidence="2 3" key="1">
    <citation type="submission" date="2017-07" db="EMBL/GenBank/DDBJ databases">
        <title>Genome Sequence of Sulfitobacter pseudonitzschiae Strain SMR1 Isolated from a culture of the Diatom Skeletonema marinoi.</title>
        <authorList>
            <person name="Topel M."/>
            <person name="Pinder M.I.M."/>
            <person name="Johansson O.N."/>
            <person name="Kourtchenko O."/>
            <person name="Godhe A."/>
            <person name="Clarke A.K."/>
        </authorList>
    </citation>
    <scope>NUCLEOTIDE SEQUENCE [LARGE SCALE GENOMIC DNA]</scope>
    <source>
        <strain evidence="2 3">SMR1</strain>
    </source>
</reference>
<evidence type="ECO:0000313" key="2">
    <source>
        <dbReference type="EMBL" id="ASM72417.1"/>
    </source>
</evidence>
<gene>
    <name evidence="2" type="ORF">SULPSESMR1_01604</name>
</gene>
<dbReference type="Pfam" id="PF10670">
    <property type="entry name" value="DUF4198"/>
    <property type="match status" value="1"/>
</dbReference>
<keyword evidence="1" id="KW-0732">Signal</keyword>
<evidence type="ECO:0008006" key="4">
    <source>
        <dbReference type="Google" id="ProtNLM"/>
    </source>
</evidence>
<dbReference type="STRING" id="1402135.SAMN05444149_105547"/>